<dbReference type="AlphaFoldDB" id="A0A0D0DKH7"/>
<evidence type="ECO:0000256" key="2">
    <source>
        <dbReference type="ARBA" id="ARBA00022737"/>
    </source>
</evidence>
<name>A0A0D0DKH7_9AGAM</name>
<dbReference type="PANTHER" id="PTHR19848:SF8">
    <property type="entry name" value="F-BOX AND WD REPEAT DOMAIN CONTAINING 7"/>
    <property type="match status" value="1"/>
</dbReference>
<dbReference type="InterPro" id="IPR020472">
    <property type="entry name" value="WD40_PAC1"/>
</dbReference>
<feature type="repeat" description="WD" evidence="3">
    <location>
        <begin position="87"/>
        <end position="128"/>
    </location>
</feature>
<evidence type="ECO:0000256" key="1">
    <source>
        <dbReference type="ARBA" id="ARBA00022574"/>
    </source>
</evidence>
<keyword evidence="1 3" id="KW-0853">WD repeat</keyword>
<gene>
    <name evidence="5" type="ORF">PAXRUDRAFT_13641</name>
</gene>
<dbReference type="SUPFAM" id="SSF50978">
    <property type="entry name" value="WD40 repeat-like"/>
    <property type="match status" value="1"/>
</dbReference>
<organism evidence="5 6">
    <name type="scientific">Paxillus rubicundulus Ve08.2h10</name>
    <dbReference type="NCBI Taxonomy" id="930991"/>
    <lineage>
        <taxon>Eukaryota</taxon>
        <taxon>Fungi</taxon>
        <taxon>Dikarya</taxon>
        <taxon>Basidiomycota</taxon>
        <taxon>Agaricomycotina</taxon>
        <taxon>Agaricomycetes</taxon>
        <taxon>Agaricomycetidae</taxon>
        <taxon>Boletales</taxon>
        <taxon>Paxilineae</taxon>
        <taxon>Paxillaceae</taxon>
        <taxon>Paxillus</taxon>
    </lineage>
</organism>
<dbReference type="PANTHER" id="PTHR19848">
    <property type="entry name" value="WD40 REPEAT PROTEIN"/>
    <property type="match status" value="1"/>
</dbReference>
<dbReference type="HOGENOM" id="CLU_000288_57_33_1"/>
<dbReference type="Gene3D" id="2.130.10.10">
    <property type="entry name" value="YVTN repeat-like/Quinoprotein amine dehydrogenase"/>
    <property type="match status" value="2"/>
</dbReference>
<keyword evidence="2" id="KW-0677">Repeat</keyword>
<evidence type="ECO:0000256" key="3">
    <source>
        <dbReference type="PROSITE-ProRule" id="PRU00221"/>
    </source>
</evidence>
<proteinExistence type="predicted"/>
<dbReference type="OrthoDB" id="3203311at2759"/>
<dbReference type="PROSITE" id="PS50294">
    <property type="entry name" value="WD_REPEATS_REGION"/>
    <property type="match status" value="2"/>
</dbReference>
<evidence type="ECO:0000313" key="6">
    <source>
        <dbReference type="Proteomes" id="UP000054538"/>
    </source>
</evidence>
<feature type="repeat" description="WD" evidence="3">
    <location>
        <begin position="180"/>
        <end position="214"/>
    </location>
</feature>
<dbReference type="InterPro" id="IPR019775">
    <property type="entry name" value="WD40_repeat_CS"/>
</dbReference>
<dbReference type="PRINTS" id="PR00320">
    <property type="entry name" value="GPROTEINBRPT"/>
</dbReference>
<reference evidence="5 6" key="1">
    <citation type="submission" date="2014-04" db="EMBL/GenBank/DDBJ databases">
        <authorList>
            <consortium name="DOE Joint Genome Institute"/>
            <person name="Kuo A."/>
            <person name="Kohler A."/>
            <person name="Jargeat P."/>
            <person name="Nagy L.G."/>
            <person name="Floudas D."/>
            <person name="Copeland A."/>
            <person name="Barry K.W."/>
            <person name="Cichocki N."/>
            <person name="Veneault-Fourrey C."/>
            <person name="LaButti K."/>
            <person name="Lindquist E.A."/>
            <person name="Lipzen A."/>
            <person name="Lundell T."/>
            <person name="Morin E."/>
            <person name="Murat C."/>
            <person name="Sun H."/>
            <person name="Tunlid A."/>
            <person name="Henrissat B."/>
            <person name="Grigoriev I.V."/>
            <person name="Hibbett D.S."/>
            <person name="Martin F."/>
            <person name="Nordberg H.P."/>
            <person name="Cantor M.N."/>
            <person name="Hua S.X."/>
        </authorList>
    </citation>
    <scope>NUCLEOTIDE SEQUENCE [LARGE SCALE GENOMIC DNA]</scope>
    <source>
        <strain evidence="5 6">Ve08.2h10</strain>
    </source>
</reference>
<feature type="repeat" description="WD" evidence="3">
    <location>
        <begin position="215"/>
        <end position="248"/>
    </location>
</feature>
<feature type="repeat" description="WD" evidence="3">
    <location>
        <begin position="1"/>
        <end position="41"/>
    </location>
</feature>
<keyword evidence="6" id="KW-1185">Reference proteome</keyword>
<evidence type="ECO:0000313" key="5">
    <source>
        <dbReference type="EMBL" id="KIK91708.1"/>
    </source>
</evidence>
<dbReference type="Pfam" id="PF00400">
    <property type="entry name" value="WD40"/>
    <property type="match status" value="6"/>
</dbReference>
<feature type="region of interest" description="Disordered" evidence="4">
    <location>
        <begin position="259"/>
        <end position="279"/>
    </location>
</feature>
<dbReference type="InParanoid" id="A0A0D0DKH7"/>
<dbReference type="SMART" id="SM00320">
    <property type="entry name" value="WD40"/>
    <property type="match status" value="6"/>
</dbReference>
<feature type="repeat" description="WD" evidence="3">
    <location>
        <begin position="130"/>
        <end position="171"/>
    </location>
</feature>
<evidence type="ECO:0008006" key="7">
    <source>
        <dbReference type="Google" id="ProtNLM"/>
    </source>
</evidence>
<accession>A0A0D0DKH7</accession>
<sequence length="305" mass="33220">MEHGGWVMGLAVTTDGKSILSGGLDKVLRVWDVETHQLIADWGGHEGAIWSIAMSPNDQLFASGDSEGRIVIREMNLKEGAPIKHVIETVPGDVNSICFFPNGAKLASGYDDDTIRVFDVENGDLILGPIEGHTWIVYSVLWSLDGSRIFAASWDESIRLLDSETGEPIGEPWTVRDTCVNSISLCPDGKKLASASDDNTIRFWGTDSGDPIGEPLQHENGVRAVTFSPSVEFVACGESRGKVSIWRVPWWNVNTTHATGPPHKPLPSAGVEPPSQPQRSVGWVDLQNPRLQNTWTTLLTQTGLS</sequence>
<dbReference type="InterPro" id="IPR036322">
    <property type="entry name" value="WD40_repeat_dom_sf"/>
</dbReference>
<dbReference type="InterPro" id="IPR015943">
    <property type="entry name" value="WD40/YVTN_repeat-like_dom_sf"/>
</dbReference>
<dbReference type="PROSITE" id="PS50082">
    <property type="entry name" value="WD_REPEATS_2"/>
    <property type="match status" value="5"/>
</dbReference>
<evidence type="ECO:0000256" key="4">
    <source>
        <dbReference type="SAM" id="MobiDB-lite"/>
    </source>
</evidence>
<dbReference type="PROSITE" id="PS00678">
    <property type="entry name" value="WD_REPEATS_1"/>
    <property type="match status" value="1"/>
</dbReference>
<protein>
    <recommendedName>
        <fullName evidence="7">WD40 repeat-like protein</fullName>
    </recommendedName>
</protein>
<dbReference type="STRING" id="930991.A0A0D0DKH7"/>
<dbReference type="EMBL" id="KN825358">
    <property type="protein sequence ID" value="KIK91708.1"/>
    <property type="molecule type" value="Genomic_DNA"/>
</dbReference>
<dbReference type="InterPro" id="IPR001680">
    <property type="entry name" value="WD40_rpt"/>
</dbReference>
<dbReference type="CDD" id="cd00200">
    <property type="entry name" value="WD40"/>
    <property type="match status" value="1"/>
</dbReference>
<reference evidence="6" key="2">
    <citation type="submission" date="2015-01" db="EMBL/GenBank/DDBJ databases">
        <title>Evolutionary Origins and Diversification of the Mycorrhizal Mutualists.</title>
        <authorList>
            <consortium name="DOE Joint Genome Institute"/>
            <consortium name="Mycorrhizal Genomics Consortium"/>
            <person name="Kohler A."/>
            <person name="Kuo A."/>
            <person name="Nagy L.G."/>
            <person name="Floudas D."/>
            <person name="Copeland A."/>
            <person name="Barry K.W."/>
            <person name="Cichocki N."/>
            <person name="Veneault-Fourrey C."/>
            <person name="LaButti K."/>
            <person name="Lindquist E.A."/>
            <person name="Lipzen A."/>
            <person name="Lundell T."/>
            <person name="Morin E."/>
            <person name="Murat C."/>
            <person name="Riley R."/>
            <person name="Ohm R."/>
            <person name="Sun H."/>
            <person name="Tunlid A."/>
            <person name="Henrissat B."/>
            <person name="Grigoriev I.V."/>
            <person name="Hibbett D.S."/>
            <person name="Martin F."/>
        </authorList>
    </citation>
    <scope>NUCLEOTIDE SEQUENCE [LARGE SCALE GENOMIC DNA]</scope>
    <source>
        <strain evidence="6">Ve08.2h10</strain>
    </source>
</reference>
<dbReference type="Proteomes" id="UP000054538">
    <property type="component" value="Unassembled WGS sequence"/>
</dbReference>